<dbReference type="EMBL" id="LN890655">
    <property type="protein sequence ID" value="CUS04631.2"/>
    <property type="molecule type" value="Genomic_DNA"/>
</dbReference>
<evidence type="ECO:0000259" key="2">
    <source>
        <dbReference type="Pfam" id="PF01520"/>
    </source>
</evidence>
<dbReference type="Proteomes" id="UP000215027">
    <property type="component" value="Chromosome I"/>
</dbReference>
<protein>
    <recommendedName>
        <fullName evidence="2">MurNAc-LAA domain-containing protein</fullName>
    </recommendedName>
</protein>
<dbReference type="AlphaFoldDB" id="A0A160T389"/>
<evidence type="ECO:0000313" key="4">
    <source>
        <dbReference type="Proteomes" id="UP000215027"/>
    </source>
</evidence>
<keyword evidence="1" id="KW-0378">Hydrolase</keyword>
<accession>A0A160T389</accession>
<keyword evidence="4" id="KW-1185">Reference proteome</keyword>
<dbReference type="InterPro" id="IPR002508">
    <property type="entry name" value="MurNAc-LAA_cat"/>
</dbReference>
<dbReference type="KEGG" id="pbf:CFX0092_A2753"/>
<dbReference type="SUPFAM" id="SSF53187">
    <property type="entry name" value="Zn-dependent exopeptidases"/>
    <property type="match status" value="1"/>
</dbReference>
<dbReference type="PANTHER" id="PTHR30404:SF0">
    <property type="entry name" value="N-ACETYLMURAMOYL-L-ALANINE AMIDASE AMIC"/>
    <property type="match status" value="1"/>
</dbReference>
<dbReference type="Pfam" id="PF01520">
    <property type="entry name" value="Amidase_3"/>
    <property type="match status" value="1"/>
</dbReference>
<dbReference type="RefSeq" id="WP_157913147.1">
    <property type="nucleotide sequence ID" value="NZ_LN890655.1"/>
</dbReference>
<dbReference type="GO" id="GO:0008745">
    <property type="term" value="F:N-acetylmuramoyl-L-alanine amidase activity"/>
    <property type="evidence" value="ECO:0007669"/>
    <property type="project" value="InterPro"/>
</dbReference>
<organism evidence="3 4">
    <name type="scientific">Candidatus Promineifilum breve</name>
    <dbReference type="NCBI Taxonomy" id="1806508"/>
    <lineage>
        <taxon>Bacteria</taxon>
        <taxon>Bacillati</taxon>
        <taxon>Chloroflexota</taxon>
        <taxon>Ardenticatenia</taxon>
        <taxon>Candidatus Promineifilales</taxon>
        <taxon>Candidatus Promineifilaceae</taxon>
        <taxon>Candidatus Promineifilum</taxon>
    </lineage>
</organism>
<dbReference type="InterPro" id="IPR050695">
    <property type="entry name" value="N-acetylmuramoyl_amidase_3"/>
</dbReference>
<reference evidence="3" key="1">
    <citation type="submission" date="2016-01" db="EMBL/GenBank/DDBJ databases">
        <authorList>
            <person name="Mcilroy J.S."/>
            <person name="Karst M S."/>
            <person name="Albertsen M."/>
        </authorList>
    </citation>
    <scope>NUCLEOTIDE SEQUENCE</scope>
    <source>
        <strain evidence="3">Cfx-K</strain>
    </source>
</reference>
<dbReference type="CDD" id="cd02696">
    <property type="entry name" value="MurNAc-LAA"/>
    <property type="match status" value="1"/>
</dbReference>
<dbReference type="OrthoDB" id="160713at2"/>
<evidence type="ECO:0000256" key="1">
    <source>
        <dbReference type="ARBA" id="ARBA00022801"/>
    </source>
</evidence>
<feature type="domain" description="MurNAc-LAA" evidence="2">
    <location>
        <begin position="73"/>
        <end position="235"/>
    </location>
</feature>
<dbReference type="GO" id="GO:0030288">
    <property type="term" value="C:outer membrane-bounded periplasmic space"/>
    <property type="evidence" value="ECO:0007669"/>
    <property type="project" value="TreeGrafter"/>
</dbReference>
<name>A0A160T389_9CHLR</name>
<dbReference type="PANTHER" id="PTHR30404">
    <property type="entry name" value="N-ACETYLMURAMOYL-L-ALANINE AMIDASE"/>
    <property type="match status" value="1"/>
</dbReference>
<evidence type="ECO:0000313" key="3">
    <source>
        <dbReference type="EMBL" id="CUS04631.2"/>
    </source>
</evidence>
<proteinExistence type="predicted"/>
<dbReference type="GO" id="GO:0009253">
    <property type="term" value="P:peptidoglycan catabolic process"/>
    <property type="evidence" value="ECO:0007669"/>
    <property type="project" value="InterPro"/>
</dbReference>
<dbReference type="Gene3D" id="3.40.630.40">
    <property type="entry name" value="Zn-dependent exopeptidases"/>
    <property type="match status" value="1"/>
</dbReference>
<sequence length="265" mass="27273">MRFIGRNLALLAFLAISAAAMLGAYFYFSPTSGVAEVVAAGSSAGSLSAPFVKPVPPKPITQRLTQSPGPLRIGIISGHKGNDSGAVCADGLTEAEVNENIAVRVVSALQTRGIAADLLGEFDPRLDGYVATALVSIHADSCDPINELATGYKLAGSGFTDSSALSICVEDAYRQATQMSYHANTVTIDMTDYQAFRRIAVGVPAIIIEVGFLNLDRALLTGQPDRVAGGITAGIYCFLDQARSGVTVSPAALPGAAAPPGGDGQ</sequence>
<gene>
    <name evidence="3" type="ORF">CFX0092_A2753</name>
</gene>